<name>A0A4T3F8G5_9SPHN</name>
<proteinExistence type="predicted"/>
<keyword evidence="3" id="KW-1185">Reference proteome</keyword>
<dbReference type="RefSeq" id="WP_136692837.1">
    <property type="nucleotide sequence ID" value="NZ_SSHH01000001.1"/>
</dbReference>
<sequence length="150" mass="17307">MNRTFPAMALIAMLSACADCTRDCSGECIVERQNNEAIFQRKLFETVEHVGNVDEAEIGILVRDTMQKYQSEWNESQVAAYSRLNQAELDHICMFEWKDALSYQELKDMAGAAENLEKYSLETSRDLFRETYLEMKMTLKENRQIAVTGK</sequence>
<dbReference type="AlphaFoldDB" id="A0A4T3F8G5"/>
<dbReference type="Proteomes" id="UP000309389">
    <property type="component" value="Unassembled WGS sequence"/>
</dbReference>
<feature type="signal peptide" evidence="1">
    <location>
        <begin position="1"/>
        <end position="18"/>
    </location>
</feature>
<evidence type="ECO:0000313" key="3">
    <source>
        <dbReference type="Proteomes" id="UP000309389"/>
    </source>
</evidence>
<dbReference type="PROSITE" id="PS51257">
    <property type="entry name" value="PROKAR_LIPOPROTEIN"/>
    <property type="match status" value="1"/>
</dbReference>
<keyword evidence="1" id="KW-0732">Signal</keyword>
<reference evidence="2 3" key="1">
    <citation type="submission" date="2019-04" db="EMBL/GenBank/DDBJ databases">
        <title>Altererythrobacter aquimixticola sp. nov., isolated from sediment of junction between the ocean and a freshwater spring.</title>
        <authorList>
            <person name="Yoon J.-H."/>
        </authorList>
    </citation>
    <scope>NUCLEOTIDE SEQUENCE [LARGE SCALE GENOMIC DNA]</scope>
    <source>
        <strain evidence="2 3">SSKS-13</strain>
    </source>
</reference>
<evidence type="ECO:0000256" key="1">
    <source>
        <dbReference type="SAM" id="SignalP"/>
    </source>
</evidence>
<evidence type="ECO:0008006" key="4">
    <source>
        <dbReference type="Google" id="ProtNLM"/>
    </source>
</evidence>
<protein>
    <recommendedName>
        <fullName evidence="4">DUF2059 domain-containing protein</fullName>
    </recommendedName>
</protein>
<organism evidence="2 3">
    <name type="scientific">Alteraurantiacibacter aquimixticola</name>
    <dbReference type="NCBI Taxonomy" id="2489173"/>
    <lineage>
        <taxon>Bacteria</taxon>
        <taxon>Pseudomonadati</taxon>
        <taxon>Pseudomonadota</taxon>
        <taxon>Alphaproteobacteria</taxon>
        <taxon>Sphingomonadales</taxon>
        <taxon>Erythrobacteraceae</taxon>
        <taxon>Alteraurantiacibacter</taxon>
    </lineage>
</organism>
<gene>
    <name evidence="2" type="ORF">E5222_06405</name>
</gene>
<accession>A0A4T3F8G5</accession>
<comment type="caution">
    <text evidence="2">The sequence shown here is derived from an EMBL/GenBank/DDBJ whole genome shotgun (WGS) entry which is preliminary data.</text>
</comment>
<dbReference type="EMBL" id="SSHH01000001">
    <property type="protein sequence ID" value="TIX52052.1"/>
    <property type="molecule type" value="Genomic_DNA"/>
</dbReference>
<feature type="chain" id="PRO_5020854484" description="DUF2059 domain-containing protein" evidence="1">
    <location>
        <begin position="19"/>
        <end position="150"/>
    </location>
</feature>
<evidence type="ECO:0000313" key="2">
    <source>
        <dbReference type="EMBL" id="TIX52052.1"/>
    </source>
</evidence>